<dbReference type="InterPro" id="IPR036865">
    <property type="entry name" value="CRAL-TRIO_dom_sf"/>
</dbReference>
<dbReference type="InterPro" id="IPR052578">
    <property type="entry name" value="PI_Transfer_CRAL-TRIO"/>
</dbReference>
<name>A0A2T9YIX6_9FUNG</name>
<dbReference type="AlphaFoldDB" id="A0A2T9YIX6"/>
<organism evidence="2 3">
    <name type="scientific">Smittium simulii</name>
    <dbReference type="NCBI Taxonomy" id="133385"/>
    <lineage>
        <taxon>Eukaryota</taxon>
        <taxon>Fungi</taxon>
        <taxon>Fungi incertae sedis</taxon>
        <taxon>Zoopagomycota</taxon>
        <taxon>Kickxellomycotina</taxon>
        <taxon>Harpellomycetes</taxon>
        <taxon>Harpellales</taxon>
        <taxon>Legeriomycetaceae</taxon>
        <taxon>Smittium</taxon>
    </lineage>
</organism>
<dbReference type="PANTHER" id="PTHR45824:SF29">
    <property type="entry name" value="GH16843P"/>
    <property type="match status" value="1"/>
</dbReference>
<dbReference type="PROSITE" id="PS50191">
    <property type="entry name" value="CRAL_TRIO"/>
    <property type="match status" value="1"/>
</dbReference>
<proteinExistence type="predicted"/>
<gene>
    <name evidence="2" type="ORF">BB561_003914</name>
</gene>
<comment type="caution">
    <text evidence="2">The sequence shown here is derived from an EMBL/GenBank/DDBJ whole genome shotgun (WGS) entry which is preliminary data.</text>
</comment>
<keyword evidence="3" id="KW-1185">Reference proteome</keyword>
<dbReference type="OrthoDB" id="75724at2759"/>
<evidence type="ECO:0000259" key="1">
    <source>
        <dbReference type="PROSITE" id="PS50191"/>
    </source>
</evidence>
<evidence type="ECO:0000313" key="2">
    <source>
        <dbReference type="EMBL" id="PVU92302.1"/>
    </source>
</evidence>
<dbReference type="InterPro" id="IPR036273">
    <property type="entry name" value="CRAL/TRIO_N_dom_sf"/>
</dbReference>
<dbReference type="Gene3D" id="3.40.525.10">
    <property type="entry name" value="CRAL-TRIO lipid binding domain"/>
    <property type="match status" value="1"/>
</dbReference>
<dbReference type="Pfam" id="PF00650">
    <property type="entry name" value="CRAL_TRIO"/>
    <property type="match status" value="1"/>
</dbReference>
<reference evidence="2 3" key="1">
    <citation type="journal article" date="2018" name="MBio">
        <title>Comparative Genomics Reveals the Core Gene Toolbox for the Fungus-Insect Symbiosis.</title>
        <authorList>
            <person name="Wang Y."/>
            <person name="Stata M."/>
            <person name="Wang W."/>
            <person name="Stajich J.E."/>
            <person name="White M.M."/>
            <person name="Moncalvo J.M."/>
        </authorList>
    </citation>
    <scope>NUCLEOTIDE SEQUENCE [LARGE SCALE GENOMIC DNA]</scope>
    <source>
        <strain evidence="2 3">SWE-8-4</strain>
    </source>
</reference>
<dbReference type="InterPro" id="IPR001251">
    <property type="entry name" value="CRAL-TRIO_dom"/>
</dbReference>
<feature type="domain" description="CRAL-TRIO" evidence="1">
    <location>
        <begin position="140"/>
        <end position="303"/>
    </location>
</feature>
<dbReference type="GO" id="GO:0008526">
    <property type="term" value="F:phosphatidylinositol transfer activity"/>
    <property type="evidence" value="ECO:0007669"/>
    <property type="project" value="TreeGrafter"/>
</dbReference>
<evidence type="ECO:0000313" key="3">
    <source>
        <dbReference type="Proteomes" id="UP000245383"/>
    </source>
</evidence>
<dbReference type="EMBL" id="MBFR01000167">
    <property type="protein sequence ID" value="PVU92302.1"/>
    <property type="molecule type" value="Genomic_DNA"/>
</dbReference>
<dbReference type="SUPFAM" id="SSF46938">
    <property type="entry name" value="CRAL/TRIO N-terminal domain"/>
    <property type="match status" value="1"/>
</dbReference>
<dbReference type="PANTHER" id="PTHR45824">
    <property type="entry name" value="GH16843P"/>
    <property type="match status" value="1"/>
</dbReference>
<dbReference type="Proteomes" id="UP000245383">
    <property type="component" value="Unassembled WGS sequence"/>
</dbReference>
<protein>
    <recommendedName>
        <fullName evidence="1">CRAL-TRIO domain-containing protein</fullName>
    </recommendedName>
</protein>
<dbReference type="CDD" id="cd00170">
    <property type="entry name" value="SEC14"/>
    <property type="match status" value="1"/>
</dbReference>
<sequence length="320" mass="37001">MNIFSKFRSNSATPIETSALPEAVEYIKVPILKSPQPEYESVDPPITENEAKLIEKLKASTDELLLDLPKEDTSDGYVFDAESWLNDESSLIRYIRARKEKLEDIKKALIKSLKWRIQYRPHAIKLSDIEIEWRTGKSYFNGFDRHGRPILYLRSHLENTKDSDNQIRSTVFLMELASKIMPKGVSKMVIITDLTKLTIMSSAASPKTSTSFLDILQSHYPERLAKAILFNPPSVYVFIYGLLSPFIDNVTKKKIFFTNIVKQGGKKLVFSKDNETETWTTPQAHFDMDQFESDFSGNWNFKYDHDTYIKYFKETFACNN</sequence>
<dbReference type="SUPFAM" id="SSF52087">
    <property type="entry name" value="CRAL/TRIO domain"/>
    <property type="match status" value="1"/>
</dbReference>
<dbReference type="SMART" id="SM00516">
    <property type="entry name" value="SEC14"/>
    <property type="match status" value="1"/>
</dbReference>
<accession>A0A2T9YIX6</accession>